<sequence length="40" mass="4122">LWNSMVPGSGAPECLMIAAVQAAGNKGLNVIEAERLLPLS</sequence>
<gene>
    <name evidence="1" type="ORF">S01H4_66717</name>
</gene>
<comment type="caution">
    <text evidence="1">The sequence shown here is derived from an EMBL/GenBank/DDBJ whole genome shotgun (WGS) entry which is preliminary data.</text>
</comment>
<feature type="non-terminal residue" evidence="1">
    <location>
        <position position="1"/>
    </location>
</feature>
<dbReference type="AlphaFoldDB" id="X1FZN7"/>
<protein>
    <submittedName>
        <fullName evidence="1">Uncharacterized protein</fullName>
    </submittedName>
</protein>
<accession>X1FZN7</accession>
<organism evidence="1">
    <name type="scientific">marine sediment metagenome</name>
    <dbReference type="NCBI Taxonomy" id="412755"/>
    <lineage>
        <taxon>unclassified sequences</taxon>
        <taxon>metagenomes</taxon>
        <taxon>ecological metagenomes</taxon>
    </lineage>
</organism>
<reference evidence="1" key="1">
    <citation type="journal article" date="2014" name="Front. Microbiol.">
        <title>High frequency of phylogenetically diverse reductive dehalogenase-homologous genes in deep subseafloor sedimentary metagenomes.</title>
        <authorList>
            <person name="Kawai M."/>
            <person name="Futagami T."/>
            <person name="Toyoda A."/>
            <person name="Takaki Y."/>
            <person name="Nishi S."/>
            <person name="Hori S."/>
            <person name="Arai W."/>
            <person name="Tsubouchi T."/>
            <person name="Morono Y."/>
            <person name="Uchiyama I."/>
            <person name="Ito T."/>
            <person name="Fujiyama A."/>
            <person name="Inagaki F."/>
            <person name="Takami H."/>
        </authorList>
    </citation>
    <scope>NUCLEOTIDE SEQUENCE</scope>
    <source>
        <strain evidence="1">Expedition CK06-06</strain>
    </source>
</reference>
<evidence type="ECO:0000313" key="1">
    <source>
        <dbReference type="EMBL" id="GAH26238.1"/>
    </source>
</evidence>
<dbReference type="EMBL" id="BART01041478">
    <property type="protein sequence ID" value="GAH26238.1"/>
    <property type="molecule type" value="Genomic_DNA"/>
</dbReference>
<name>X1FZN7_9ZZZZ</name>
<proteinExistence type="predicted"/>